<dbReference type="Gene3D" id="3.40.630.30">
    <property type="match status" value="1"/>
</dbReference>
<organism evidence="5">
    <name type="scientific">Physcomitrium patens</name>
    <name type="common">Spreading-leaved earth moss</name>
    <name type="synonym">Physcomitrella patens</name>
    <dbReference type="NCBI Taxonomy" id="3218"/>
    <lineage>
        <taxon>Eukaryota</taxon>
        <taxon>Viridiplantae</taxon>
        <taxon>Streptophyta</taxon>
        <taxon>Embryophyta</taxon>
        <taxon>Bryophyta</taxon>
        <taxon>Bryophytina</taxon>
        <taxon>Bryopsida</taxon>
        <taxon>Funariidae</taxon>
        <taxon>Funariales</taxon>
        <taxon>Funariaceae</taxon>
        <taxon>Physcomitrium</taxon>
    </lineage>
</organism>
<evidence type="ECO:0000256" key="2">
    <source>
        <dbReference type="ARBA" id="ARBA00022723"/>
    </source>
</evidence>
<dbReference type="GeneID" id="112284122"/>
<keyword evidence="3" id="KW-0378">Hydrolase</keyword>
<dbReference type="AlphaFoldDB" id="A0A2K1KGG5"/>
<dbReference type="EnsemblPlants" id="Pp3c6_20220V3.1">
    <property type="protein sequence ID" value="Pp3c6_20220V3.1"/>
    <property type="gene ID" value="Pp3c6_20220"/>
</dbReference>
<evidence type="ECO:0000259" key="4">
    <source>
        <dbReference type="PROSITE" id="PS51462"/>
    </source>
</evidence>
<reference evidence="5 7" key="2">
    <citation type="journal article" date="2018" name="Plant J.">
        <title>The Physcomitrella patens chromosome-scale assembly reveals moss genome structure and evolution.</title>
        <authorList>
            <person name="Lang D."/>
            <person name="Ullrich K.K."/>
            <person name="Murat F."/>
            <person name="Fuchs J."/>
            <person name="Jenkins J."/>
            <person name="Haas F.B."/>
            <person name="Piednoel M."/>
            <person name="Gundlach H."/>
            <person name="Van Bel M."/>
            <person name="Meyberg R."/>
            <person name="Vives C."/>
            <person name="Morata J."/>
            <person name="Symeonidi A."/>
            <person name="Hiss M."/>
            <person name="Muchero W."/>
            <person name="Kamisugi Y."/>
            <person name="Saleh O."/>
            <person name="Blanc G."/>
            <person name="Decker E.L."/>
            <person name="van Gessel N."/>
            <person name="Grimwood J."/>
            <person name="Hayes R.D."/>
            <person name="Graham S.W."/>
            <person name="Gunter L.E."/>
            <person name="McDaniel S.F."/>
            <person name="Hoernstein S.N.W."/>
            <person name="Larsson A."/>
            <person name="Li F.W."/>
            <person name="Perroud P.F."/>
            <person name="Phillips J."/>
            <person name="Ranjan P."/>
            <person name="Rokshar D.S."/>
            <person name="Rothfels C.J."/>
            <person name="Schneider L."/>
            <person name="Shu S."/>
            <person name="Stevenson D.W."/>
            <person name="Thummler F."/>
            <person name="Tillich M."/>
            <person name="Villarreal Aguilar J.C."/>
            <person name="Widiez T."/>
            <person name="Wong G.K."/>
            <person name="Wymore A."/>
            <person name="Zhang Y."/>
            <person name="Zimmer A.D."/>
            <person name="Quatrano R.S."/>
            <person name="Mayer K.F.X."/>
            <person name="Goodstein D."/>
            <person name="Casacuberta J.M."/>
            <person name="Vandepoele K."/>
            <person name="Reski R."/>
            <person name="Cuming A.C."/>
            <person name="Tuskan G.A."/>
            <person name="Maumus F."/>
            <person name="Salse J."/>
            <person name="Schmutz J."/>
            <person name="Rensing S.A."/>
        </authorList>
    </citation>
    <scope>NUCLEOTIDE SEQUENCE [LARGE SCALE GENOMIC DNA]</scope>
    <source>
        <strain evidence="6 7">cv. Gransden 2004</strain>
    </source>
</reference>
<dbReference type="FunFam" id="3.90.79.10:FF:000015">
    <property type="entry name" value="Nudix hydrolase 8"/>
    <property type="match status" value="1"/>
</dbReference>
<dbReference type="InterPro" id="IPR003293">
    <property type="entry name" value="Nudix_hydrolase6-like"/>
</dbReference>
<dbReference type="PROSITE" id="PS51462">
    <property type="entry name" value="NUDIX"/>
    <property type="match status" value="1"/>
</dbReference>
<dbReference type="PaxDb" id="3218-PP1S14_281V6.2"/>
<evidence type="ECO:0000313" key="6">
    <source>
        <dbReference type="EnsemblPlants" id="Pp3c6_20220V3.1"/>
    </source>
</evidence>
<dbReference type="InterPro" id="IPR020084">
    <property type="entry name" value="NUDIX_hydrolase_CS"/>
</dbReference>
<dbReference type="GO" id="GO:0035529">
    <property type="term" value="F:NADH pyrophosphatase activity"/>
    <property type="evidence" value="ECO:0000318"/>
    <property type="project" value="GO_Central"/>
</dbReference>
<dbReference type="Gramene" id="Pp3c6_20220V3.1">
    <property type="protein sequence ID" value="Pp3c6_20220V3.1"/>
    <property type="gene ID" value="Pp3c6_20220"/>
</dbReference>
<evidence type="ECO:0000256" key="3">
    <source>
        <dbReference type="ARBA" id="ARBA00022801"/>
    </source>
</evidence>
<dbReference type="InterPro" id="IPR000086">
    <property type="entry name" value="NUDIX_hydrolase_dom"/>
</dbReference>
<dbReference type="Pfam" id="PF18290">
    <property type="entry name" value="Nudix_hydro"/>
    <property type="match status" value="1"/>
</dbReference>
<dbReference type="PRINTS" id="PR01356">
    <property type="entry name" value="GFGPROTEIN"/>
</dbReference>
<reference evidence="5 7" key="1">
    <citation type="journal article" date="2008" name="Science">
        <title>The Physcomitrella genome reveals evolutionary insights into the conquest of land by plants.</title>
        <authorList>
            <person name="Rensing S."/>
            <person name="Lang D."/>
            <person name="Zimmer A."/>
            <person name="Terry A."/>
            <person name="Salamov A."/>
            <person name="Shapiro H."/>
            <person name="Nishiyama T."/>
            <person name="Perroud P.-F."/>
            <person name="Lindquist E."/>
            <person name="Kamisugi Y."/>
            <person name="Tanahashi T."/>
            <person name="Sakakibara K."/>
            <person name="Fujita T."/>
            <person name="Oishi K."/>
            <person name="Shin-I T."/>
            <person name="Kuroki Y."/>
            <person name="Toyoda A."/>
            <person name="Suzuki Y."/>
            <person name="Hashimoto A."/>
            <person name="Yamaguchi K."/>
            <person name="Sugano A."/>
            <person name="Kohara Y."/>
            <person name="Fujiyama A."/>
            <person name="Anterola A."/>
            <person name="Aoki S."/>
            <person name="Ashton N."/>
            <person name="Barbazuk W.B."/>
            <person name="Barker E."/>
            <person name="Bennetzen J."/>
            <person name="Bezanilla M."/>
            <person name="Blankenship R."/>
            <person name="Cho S.H."/>
            <person name="Dutcher S."/>
            <person name="Estelle M."/>
            <person name="Fawcett J.A."/>
            <person name="Gundlach H."/>
            <person name="Hanada K."/>
            <person name="Heyl A."/>
            <person name="Hicks K.A."/>
            <person name="Hugh J."/>
            <person name="Lohr M."/>
            <person name="Mayer K."/>
            <person name="Melkozernov A."/>
            <person name="Murata T."/>
            <person name="Nelson D."/>
            <person name="Pils B."/>
            <person name="Prigge M."/>
            <person name="Reiss B."/>
            <person name="Renner T."/>
            <person name="Rombauts S."/>
            <person name="Rushton P."/>
            <person name="Sanderfoot A."/>
            <person name="Schween G."/>
            <person name="Shiu S.-H."/>
            <person name="Stueber K."/>
            <person name="Theodoulou F.L."/>
            <person name="Tu H."/>
            <person name="Van de Peer Y."/>
            <person name="Verrier P.J."/>
            <person name="Waters E."/>
            <person name="Wood A."/>
            <person name="Yang L."/>
            <person name="Cove D."/>
            <person name="Cuming A."/>
            <person name="Hasebe M."/>
            <person name="Lucas S."/>
            <person name="Mishler D.B."/>
            <person name="Reski R."/>
            <person name="Grigoriev I."/>
            <person name="Quatrano R.S."/>
            <person name="Boore J.L."/>
        </authorList>
    </citation>
    <scope>NUCLEOTIDE SEQUENCE [LARGE SCALE GENOMIC DNA]</scope>
    <source>
        <strain evidence="6 7">cv. Gransden 2004</strain>
    </source>
</reference>
<dbReference type="GO" id="GO:0046872">
    <property type="term" value="F:metal ion binding"/>
    <property type="evidence" value="ECO:0007669"/>
    <property type="project" value="UniProtKB-KW"/>
</dbReference>
<dbReference type="InterPro" id="IPR015797">
    <property type="entry name" value="NUDIX_hydrolase-like_dom_sf"/>
</dbReference>
<sequence length="383" mass="42768">MVCISFCNRCSRIIAVSSRWFESLAGSRAAAGRISYSVIRVSRISAWSSKSAGHLQTNASGFRQVLRMDGDTSKDLSTGVALPPPDDEFVSEKELESWTNTILPGQYDSYEGVIIDHRSLPSDASVFKKYLIASIAQWKKERKHGIWLKLPIENVKLVEAAVAAGFGYHHAEPAYLMLTLWLPDGPCTLPPNASHQVGVGAFVLNDKNEILAVQEKNGPLKGTGVWKMPTGLTNQGEDIFDGAIREVKEETGVDARFVEVVGFRQGHQCQFDKSDLFFLCILRPTSTEIVAQESEIAAAKWMPLSEFKAQPIFDTRPTMKKMLEVCLARVEGKYQGFAYEDIHPDSLNSNSYFYYNQVDFFGSQQQSIFRAKDGERSCRRVVT</sequence>
<dbReference type="GO" id="GO:0051287">
    <property type="term" value="F:NAD binding"/>
    <property type="evidence" value="ECO:0000318"/>
    <property type="project" value="GO_Central"/>
</dbReference>
<dbReference type="CDD" id="cd04670">
    <property type="entry name" value="NUDIX_ASFGF2_Nudt6"/>
    <property type="match status" value="1"/>
</dbReference>
<gene>
    <name evidence="6" type="primary">LOC112284122</name>
    <name evidence="5" type="ORF">PHYPA_009233</name>
</gene>
<dbReference type="GO" id="GO:0047631">
    <property type="term" value="F:ADP-ribose diphosphatase activity"/>
    <property type="evidence" value="ECO:0000318"/>
    <property type="project" value="GO_Central"/>
</dbReference>
<keyword evidence="7" id="KW-1185">Reference proteome</keyword>
<dbReference type="Proteomes" id="UP000006727">
    <property type="component" value="Chromosome 6"/>
</dbReference>
<evidence type="ECO:0000256" key="1">
    <source>
        <dbReference type="ARBA" id="ARBA00005582"/>
    </source>
</evidence>
<comment type="similarity">
    <text evidence="1">Belongs to the Nudix hydrolase family.</text>
</comment>
<dbReference type="PROSITE" id="PS00893">
    <property type="entry name" value="NUDIX_BOX"/>
    <property type="match status" value="1"/>
</dbReference>
<dbReference type="EnsemblPlants" id="Pp3c6_20220V3.4">
    <property type="protein sequence ID" value="Pp3c6_20220V3.4"/>
    <property type="gene ID" value="Pp3c6_20220"/>
</dbReference>
<feature type="domain" description="Nudix hydrolase" evidence="4">
    <location>
        <begin position="194"/>
        <end position="324"/>
    </location>
</feature>
<dbReference type="EMBL" id="ABEU02000006">
    <property type="protein sequence ID" value="PNR52858.1"/>
    <property type="molecule type" value="Genomic_DNA"/>
</dbReference>
<dbReference type="Gene3D" id="3.90.79.10">
    <property type="entry name" value="Nucleoside Triphosphate Pyrophosphohydrolase"/>
    <property type="match status" value="1"/>
</dbReference>
<proteinExistence type="inferred from homology"/>
<dbReference type="Pfam" id="PF00293">
    <property type="entry name" value="NUDIX"/>
    <property type="match status" value="1"/>
</dbReference>
<dbReference type="FunFam" id="3.40.630.30:FF:000016">
    <property type="entry name" value="nudix hydrolase 2"/>
    <property type="match status" value="1"/>
</dbReference>
<evidence type="ECO:0000313" key="5">
    <source>
        <dbReference type="EMBL" id="PNR52858.1"/>
    </source>
</evidence>
<dbReference type="InterPro" id="IPR040618">
    <property type="entry name" value="Pre-Nudix"/>
</dbReference>
<dbReference type="PANTHER" id="PTHR13994">
    <property type="entry name" value="NUDIX HYDROLASE RELATED"/>
    <property type="match status" value="1"/>
</dbReference>
<accession>A0A2K1KGG5</accession>
<dbReference type="STRING" id="3218.A0A2K1KGG5"/>
<evidence type="ECO:0000313" key="7">
    <source>
        <dbReference type="Proteomes" id="UP000006727"/>
    </source>
</evidence>
<dbReference type="OMA" id="INDEHGG"/>
<protein>
    <recommendedName>
        <fullName evidence="4">Nudix hydrolase domain-containing protein</fullName>
    </recommendedName>
</protein>
<dbReference type="OrthoDB" id="447842at2759"/>
<dbReference type="PANTHER" id="PTHR13994:SF13">
    <property type="entry name" value="FI03680P"/>
    <property type="match status" value="1"/>
</dbReference>
<keyword evidence="2" id="KW-0479">Metal-binding</keyword>
<dbReference type="Gramene" id="Pp3c6_20220V3.4">
    <property type="protein sequence ID" value="Pp3c6_20220V3.4"/>
    <property type="gene ID" value="Pp3c6_20220"/>
</dbReference>
<reference evidence="6" key="3">
    <citation type="submission" date="2020-12" db="UniProtKB">
        <authorList>
            <consortium name="EnsemblPlants"/>
        </authorList>
    </citation>
    <scope>IDENTIFICATION</scope>
</reference>
<dbReference type="FunCoup" id="A0A2K1KGG5">
    <property type="interactions" value="349"/>
</dbReference>
<dbReference type="RefSeq" id="XP_024379467.1">
    <property type="nucleotide sequence ID" value="XM_024523699.2"/>
</dbReference>
<dbReference type="KEGG" id="ppp:112284122"/>
<name>A0A2K1KGG5_PHYPA</name>
<dbReference type="SUPFAM" id="SSF55811">
    <property type="entry name" value="Nudix"/>
    <property type="match status" value="1"/>
</dbReference>